<name>H3KG43_9BURK</name>
<dbReference type="PATRIC" id="fig|762967.3.peg.1351"/>
<dbReference type="GO" id="GO:0016020">
    <property type="term" value="C:membrane"/>
    <property type="evidence" value="ECO:0007669"/>
    <property type="project" value="InterPro"/>
</dbReference>
<evidence type="ECO:0000259" key="2">
    <source>
        <dbReference type="SMART" id="SM00900"/>
    </source>
</evidence>
<reference evidence="3 4" key="1">
    <citation type="submission" date="2011-11" db="EMBL/GenBank/DDBJ databases">
        <authorList>
            <person name="Weinstock G."/>
            <person name="Sodergren E."/>
            <person name="Clifton S."/>
            <person name="Fulton L."/>
            <person name="Fulton B."/>
            <person name="Courtney L."/>
            <person name="Fronick C."/>
            <person name="Harrison M."/>
            <person name="Strong C."/>
            <person name="Farmer C."/>
            <person name="Delahaunty K."/>
            <person name="Markovic C."/>
            <person name="Hall O."/>
            <person name="Minx P."/>
            <person name="Tomlinson C."/>
            <person name="Mitreva M."/>
            <person name="Hou S."/>
            <person name="Chen J."/>
            <person name="Wollam A."/>
            <person name="Pepin K.H."/>
            <person name="Johnson M."/>
            <person name="Bhonagiri V."/>
            <person name="Zhang X."/>
            <person name="Suruliraj S."/>
            <person name="Warren W."/>
            <person name="Chinwalla A."/>
            <person name="Mardis E.R."/>
            <person name="Wilson R.K."/>
        </authorList>
    </citation>
    <scope>NUCLEOTIDE SEQUENCE [LARGE SCALE GENOMIC DNA]</scope>
    <source>
        <strain evidence="3 4">YIT 11816</strain>
    </source>
</reference>
<comment type="caution">
    <text evidence="3">The sequence shown here is derived from an EMBL/GenBank/DDBJ whole genome shotgun (WGS) entry which is preliminary data.</text>
</comment>
<dbReference type="HOGENOM" id="CLU_096350_2_0_4"/>
<dbReference type="InterPro" id="IPR007329">
    <property type="entry name" value="FMN-bd"/>
</dbReference>
<dbReference type="Pfam" id="PF04205">
    <property type="entry name" value="FMN_bind"/>
    <property type="match status" value="1"/>
</dbReference>
<dbReference type="Gene3D" id="3.90.1010.20">
    <property type="match status" value="1"/>
</dbReference>
<feature type="signal peptide" evidence="1">
    <location>
        <begin position="1"/>
        <end position="25"/>
    </location>
</feature>
<protein>
    <submittedName>
        <fullName evidence="3">FMN-binding domain protein</fullName>
    </submittedName>
</protein>
<dbReference type="EMBL" id="AFBQ01000259">
    <property type="protein sequence ID" value="EHY30919.1"/>
    <property type="molecule type" value="Genomic_DNA"/>
</dbReference>
<accession>H3KG43</accession>
<proteinExistence type="predicted"/>
<evidence type="ECO:0000313" key="3">
    <source>
        <dbReference type="EMBL" id="EHY30919.1"/>
    </source>
</evidence>
<evidence type="ECO:0000256" key="1">
    <source>
        <dbReference type="SAM" id="SignalP"/>
    </source>
</evidence>
<dbReference type="Proteomes" id="UP000004956">
    <property type="component" value="Unassembled WGS sequence"/>
</dbReference>
<gene>
    <name evidence="3" type="ORF">HMPREF9440_01718</name>
</gene>
<keyword evidence="4" id="KW-1185">Reference proteome</keyword>
<feature type="chain" id="PRO_5003588146" evidence="1">
    <location>
        <begin position="26"/>
        <end position="114"/>
    </location>
</feature>
<dbReference type="SMART" id="SM00900">
    <property type="entry name" value="FMN_bind"/>
    <property type="match status" value="1"/>
</dbReference>
<dbReference type="STRING" id="762967.HMPREF9440_01718"/>
<evidence type="ECO:0000313" key="4">
    <source>
        <dbReference type="Proteomes" id="UP000004956"/>
    </source>
</evidence>
<keyword evidence="1" id="KW-0732">Signal</keyword>
<dbReference type="AlphaFoldDB" id="H3KG43"/>
<organism evidence="3 4">
    <name type="scientific">Sutterella parvirubra YIT 11816</name>
    <dbReference type="NCBI Taxonomy" id="762967"/>
    <lineage>
        <taxon>Bacteria</taxon>
        <taxon>Pseudomonadati</taxon>
        <taxon>Pseudomonadota</taxon>
        <taxon>Betaproteobacteria</taxon>
        <taxon>Burkholderiales</taxon>
        <taxon>Sutterellaceae</taxon>
        <taxon>Sutterella</taxon>
    </lineage>
</organism>
<sequence>MENIAMKKLIVVAAAAVMAVGAAQAAYKDGTYTGEGKGRESMIQVQVDVKGGKIADVKVVKHGETEMIIAAPIETMLPEIVKKNGVEGVDDVGGATLSSQGIKAAVQDALSKAQ</sequence>
<feature type="domain" description="FMN-binding" evidence="2">
    <location>
        <begin position="38"/>
        <end position="113"/>
    </location>
</feature>
<dbReference type="GO" id="GO:0010181">
    <property type="term" value="F:FMN binding"/>
    <property type="evidence" value="ECO:0007669"/>
    <property type="project" value="InterPro"/>
</dbReference>